<dbReference type="EMBL" id="JAUOEK010000101">
    <property type="protein sequence ID" value="MDO5969958.1"/>
    <property type="molecule type" value="Genomic_DNA"/>
</dbReference>
<dbReference type="Proteomes" id="UP001176883">
    <property type="component" value="Unassembled WGS sequence"/>
</dbReference>
<dbReference type="Gene3D" id="2.60.40.10">
    <property type="entry name" value="Immunoglobulins"/>
    <property type="match status" value="1"/>
</dbReference>
<proteinExistence type="predicted"/>
<evidence type="ECO:0000313" key="2">
    <source>
        <dbReference type="Proteomes" id="UP001176883"/>
    </source>
</evidence>
<dbReference type="NCBIfam" id="TIGR04131">
    <property type="entry name" value="Bac_Flav_CTERM"/>
    <property type="match status" value="1"/>
</dbReference>
<sequence>MQSNILYKKILLLFIITITTQGYSQLNKTHYIPPLTSAEFGNANPEDQYIYISTPSTTNIPFTIMPVGQPTTSNITGNVSNTNPQRISIGSGNGQLFIPSSQTSVVVNNRGYIIEAESPIYVSVRMNAGSTAQAGALVSKGISALGTTFRVGSYTNENPQDNYLNFASVMATEDNTQVSFSDLPAGIIIKNYSGTTPINTTLNKGESYTIATNSSSSVINHDGLIGCLISSDKPIVVSCGSTNGSFHNGGGRDYGIDQIVGLSKVGTEYIFVKGDGNNDWENILIVAHTDNTTISINGNAPVTTINAGEYYLIEGNNFNTSGNMYVETSAPVFAYQGVGATTSEANQGMFFVPPLSCEARGNLDNIANIEDIGNTNYTGGVTIVTKSGATVTINNTPISSFSTIGPSTVTGKTDYVTYKVTGLTGNISVESSDELYCAYFNFNGAATSGSFYSGFPSPPEINFDAQFATLGNCIPNITLEAANTQNFDSFEWWFDDGTGFQNQFISTPFLTPTLPGKYKLIGVITCTLERLESAEVPVSICPDDTDNDGIIDNIDIDNDNDGILNCIESNGDVTVNIADKGLPPRLLFQDNTTNTTITSSSFTQNNSSGNNTANTITGTATGGFTSIVQPAANAESTYTLNFTESVNVKFMEDTAITHVATTGEFFIAKILPANKNITLIDPDNRLLVDTNFDGVFETGVTQISGSEIHYKINPAPLGNTPYQFFANQVDGFSFIHKLSNTTTASTFSNGIISLTCFKKDTDLDGVKDEIDLDSDNDGIPDNIENNGLLEALSGIDIDANGLDDIYDINVTPLDSDNDTIFDFYDLDSDNDGIYDLIESGQLNTLLFDANLDGIEDGPAYGVNGWADAAETASDSNLIGYTPNDLDNDTIYSYIDLDSDGDTCSDVIEAGFSDANGNDLLGGDNPVTINASGLVLVTNTSDGYTIPNSDYLDFATITITTQPIDTEVCEFSNTTISIATSAMDTIQWELSTDGINWNPIVDDAIYSGTQTVNLNISNTPISYNTYQYRAFLNLAGNSCGFYSDEIELTVHPLPIVNSPVTLVQCDNDDPTTLGFSPFNLTEANNEISTNASNETFTYFLTQAAATLGDTTSPDYINDPITFINRTVSTDIVWARVESSFGCAQVSEIQLNVSTTAIPSTFLETFNQCDDFLDINGLDNTNNDDRDGIATFDFSSVTNIVLSSLPSNALQPRYYRNEADALAEINEITDITNYRNIGYPGSQYIYIRVDSAVSNDCLGLGAHVLLNVEALPIANDIVPFIECDNDTDPTNGFSFNTTTLETDLLNGQSLTDVSVSYFDASGNPLRDFDGNLISSPFPNTFLSTSQTITARVTNNTTAALDGPCYDETTITFRVDVQPIANQVAPQIVCDGDMGDVDDDGYYPFDTSTFTNTILGSQLGTMDIYYDYIDENGNSVVDATSLPNPLNSQNQIITVDVVNPINAVCSDPTEIELTVNPLPEFTVETPRIVCSSEPSFTVTLSPEETDITETFTYTWHWDNLDGTITNQLISNERTITESNAGTYYITLTKTDGTGCPRTREIFVDASEQATITYENIDISAPSYNHTVSIIDPSILGFGEYDYALQEEESPFIVFQDEPIFYNVTPGFYTLHIRDKVCPTTMFDIAVIGHNQFFTPNGDSVNDYWKIKGIGATNQSNSVVLIFDRYGKLLKQISPLEPGWDGTFNGTQLPTDDYWFRVYLEDGREFSGHFTLKR</sequence>
<dbReference type="Pfam" id="PF13585">
    <property type="entry name" value="CHU_C"/>
    <property type="match status" value="1"/>
</dbReference>
<dbReference type="InterPro" id="IPR035986">
    <property type="entry name" value="PKD_dom_sf"/>
</dbReference>
<gene>
    <name evidence="1" type="ORF">Q4Q35_09060</name>
</gene>
<comment type="caution">
    <text evidence="1">The sequence shown here is derived from an EMBL/GenBank/DDBJ whole genome shotgun (WGS) entry which is preliminary data.</text>
</comment>
<organism evidence="1 2">
    <name type="scientific">Flavivirga aquimarina</name>
    <dbReference type="NCBI Taxonomy" id="2027862"/>
    <lineage>
        <taxon>Bacteria</taxon>
        <taxon>Pseudomonadati</taxon>
        <taxon>Bacteroidota</taxon>
        <taxon>Flavobacteriia</taxon>
        <taxon>Flavobacteriales</taxon>
        <taxon>Flavobacteriaceae</taxon>
        <taxon>Flavivirga</taxon>
    </lineage>
</organism>
<dbReference type="RefSeq" id="WP_303277651.1">
    <property type="nucleotide sequence ID" value="NZ_JAUOEK010000101.1"/>
</dbReference>
<evidence type="ECO:0000313" key="1">
    <source>
        <dbReference type="EMBL" id="MDO5969958.1"/>
    </source>
</evidence>
<dbReference type="InterPro" id="IPR013783">
    <property type="entry name" value="Ig-like_fold"/>
</dbReference>
<protein>
    <submittedName>
        <fullName evidence="1">T9SS type B sorting domain-containing protein</fullName>
    </submittedName>
</protein>
<keyword evidence="2" id="KW-1185">Reference proteome</keyword>
<dbReference type="SUPFAM" id="SSF49299">
    <property type="entry name" value="PKD domain"/>
    <property type="match status" value="1"/>
</dbReference>
<reference evidence="1" key="1">
    <citation type="submission" date="2023-07" db="EMBL/GenBank/DDBJ databases">
        <title>Two novel species in the genus Flavivirga.</title>
        <authorList>
            <person name="Kwon K."/>
        </authorList>
    </citation>
    <scope>NUCLEOTIDE SEQUENCE</scope>
    <source>
        <strain evidence="1">KCTC 52353</strain>
    </source>
</reference>
<accession>A0ABT8W9Y8</accession>
<name>A0ABT8W9Y8_9FLAO</name>
<dbReference type="InterPro" id="IPR026341">
    <property type="entry name" value="T9SS_type_B"/>
</dbReference>